<feature type="signal peptide" evidence="1">
    <location>
        <begin position="1"/>
        <end position="17"/>
    </location>
</feature>
<protein>
    <submittedName>
        <fullName evidence="2">Uncharacterized protein</fullName>
    </submittedName>
</protein>
<proteinExistence type="predicted"/>
<keyword evidence="1" id="KW-0732">Signal</keyword>
<evidence type="ECO:0000313" key="2">
    <source>
        <dbReference type="EMBL" id="KAF2168692.1"/>
    </source>
</evidence>
<dbReference type="OrthoDB" id="10620126at2759"/>
<keyword evidence="3" id="KW-1185">Reference proteome</keyword>
<dbReference type="AlphaFoldDB" id="A0A6A6CS91"/>
<accession>A0A6A6CS91</accession>
<dbReference type="EMBL" id="ML993590">
    <property type="protein sequence ID" value="KAF2168692.1"/>
    <property type="molecule type" value="Genomic_DNA"/>
</dbReference>
<dbReference type="RefSeq" id="XP_033669581.1">
    <property type="nucleotide sequence ID" value="XM_033805854.1"/>
</dbReference>
<evidence type="ECO:0000313" key="3">
    <source>
        <dbReference type="Proteomes" id="UP000799537"/>
    </source>
</evidence>
<dbReference type="Proteomes" id="UP000799537">
    <property type="component" value="Unassembled WGS sequence"/>
</dbReference>
<dbReference type="GeneID" id="54559126"/>
<organism evidence="2 3">
    <name type="scientific">Zasmidium cellare ATCC 36951</name>
    <dbReference type="NCBI Taxonomy" id="1080233"/>
    <lineage>
        <taxon>Eukaryota</taxon>
        <taxon>Fungi</taxon>
        <taxon>Dikarya</taxon>
        <taxon>Ascomycota</taxon>
        <taxon>Pezizomycotina</taxon>
        <taxon>Dothideomycetes</taxon>
        <taxon>Dothideomycetidae</taxon>
        <taxon>Mycosphaerellales</taxon>
        <taxon>Mycosphaerellaceae</taxon>
        <taxon>Zasmidium</taxon>
    </lineage>
</organism>
<gene>
    <name evidence="2" type="ORF">M409DRAFT_21433</name>
</gene>
<reference evidence="2" key="1">
    <citation type="journal article" date="2020" name="Stud. Mycol.">
        <title>101 Dothideomycetes genomes: a test case for predicting lifestyles and emergence of pathogens.</title>
        <authorList>
            <person name="Haridas S."/>
            <person name="Albert R."/>
            <person name="Binder M."/>
            <person name="Bloem J."/>
            <person name="Labutti K."/>
            <person name="Salamov A."/>
            <person name="Andreopoulos B."/>
            <person name="Baker S."/>
            <person name="Barry K."/>
            <person name="Bills G."/>
            <person name="Bluhm B."/>
            <person name="Cannon C."/>
            <person name="Castanera R."/>
            <person name="Culley D."/>
            <person name="Daum C."/>
            <person name="Ezra D."/>
            <person name="Gonzalez J."/>
            <person name="Henrissat B."/>
            <person name="Kuo A."/>
            <person name="Liang C."/>
            <person name="Lipzen A."/>
            <person name="Lutzoni F."/>
            <person name="Magnuson J."/>
            <person name="Mondo S."/>
            <person name="Nolan M."/>
            <person name="Ohm R."/>
            <person name="Pangilinan J."/>
            <person name="Park H.-J."/>
            <person name="Ramirez L."/>
            <person name="Alfaro M."/>
            <person name="Sun H."/>
            <person name="Tritt A."/>
            <person name="Yoshinaga Y."/>
            <person name="Zwiers L.-H."/>
            <person name="Turgeon B."/>
            <person name="Goodwin S."/>
            <person name="Spatafora J."/>
            <person name="Crous P."/>
            <person name="Grigoriev I."/>
        </authorList>
    </citation>
    <scope>NUCLEOTIDE SEQUENCE</scope>
    <source>
        <strain evidence="2">ATCC 36951</strain>
    </source>
</reference>
<sequence length="96" mass="9887">MQSLVAFTLAIAALSAAAPSTAPDGLVARGGGYDYCCPGSGKYSCSPCDPNDSCPHDKPDRYSSCSEDDQVGVANIFLCDVLNDITVAVPISINVL</sequence>
<name>A0A6A6CS91_ZASCE</name>
<feature type="chain" id="PRO_5025620847" evidence="1">
    <location>
        <begin position="18"/>
        <end position="96"/>
    </location>
</feature>
<evidence type="ECO:0000256" key="1">
    <source>
        <dbReference type="SAM" id="SignalP"/>
    </source>
</evidence>